<evidence type="ECO:0000256" key="5">
    <source>
        <dbReference type="ARBA" id="ARBA00038894"/>
    </source>
</evidence>
<proteinExistence type="inferred from homology"/>
<protein>
    <recommendedName>
        <fullName evidence="7">Acyl-CoA thioesterase 2</fullName>
        <ecNumber evidence="5">3.1.2.20</ecNumber>
    </recommendedName>
    <alternativeName>
        <fullName evidence="8">Thioesterase II</fullName>
    </alternativeName>
</protein>
<comment type="similarity">
    <text evidence="1">Belongs to the C/M/P thioester hydrolase family.</text>
</comment>
<dbReference type="CDD" id="cd03445">
    <property type="entry name" value="Thioesterase_II_repeat2"/>
    <property type="match status" value="1"/>
</dbReference>
<keyword evidence="13" id="KW-1185">Reference proteome</keyword>
<keyword evidence="3" id="KW-0378">Hydrolase</keyword>
<comment type="subunit">
    <text evidence="2">Homotetramer.</text>
</comment>
<comment type="catalytic activity">
    <reaction evidence="6">
        <text>a fatty acyl-CoA + H2O = a fatty acid + CoA + H(+)</text>
        <dbReference type="Rhea" id="RHEA:16781"/>
        <dbReference type="ChEBI" id="CHEBI:15377"/>
        <dbReference type="ChEBI" id="CHEBI:15378"/>
        <dbReference type="ChEBI" id="CHEBI:28868"/>
        <dbReference type="ChEBI" id="CHEBI:57287"/>
        <dbReference type="ChEBI" id="CHEBI:77636"/>
        <dbReference type="EC" id="3.1.2.20"/>
    </reaction>
    <physiologicalReaction direction="left-to-right" evidence="6">
        <dbReference type="Rhea" id="RHEA:16782"/>
    </physiologicalReaction>
</comment>
<dbReference type="SUPFAM" id="SSF54637">
    <property type="entry name" value="Thioesterase/thiol ester dehydrase-isomerase"/>
    <property type="match status" value="2"/>
</dbReference>
<sequence length="291" mass="31885">MSALDDLLDLLDLEPIEVHIFRGRNRPLASPRVFGGQVLAQALVAAGRSVEGGRQCHSLHAYFILPGDVEAPIVYEVEKLRDGGSFTTRRVTAIQHGRPIFNASLSFHRDEPGLEHQPERPDVHGPEGVPSERDLATAVADQIPEPLRTVLTRERPIHFRPVDPVNPLAPEPREARAATWLKAAGPLPDDPLIHQAVLAYASDWGLLQTALLPHARSVFDGTIQAASLDHALWFHRPFRADDWLLYSMEAPTAAGARGFTRGQVTDADGRLVASAAQEGLIRPVDPDRTRG</sequence>
<evidence type="ECO:0000259" key="11">
    <source>
        <dbReference type="Pfam" id="PF13622"/>
    </source>
</evidence>
<dbReference type="EMBL" id="MQWD01000001">
    <property type="protein sequence ID" value="PAP75284.1"/>
    <property type="molecule type" value="Genomic_DNA"/>
</dbReference>
<dbReference type="InterPro" id="IPR042171">
    <property type="entry name" value="Acyl-CoA_hotdog"/>
</dbReference>
<dbReference type="OrthoDB" id="9781019at2"/>
<dbReference type="Pfam" id="PF13622">
    <property type="entry name" value="4HBT_3"/>
    <property type="match status" value="1"/>
</dbReference>
<dbReference type="AlphaFoldDB" id="A0A271IWU0"/>
<feature type="domain" description="Acyl-CoA thioesterase 2 C-terminal" evidence="10">
    <location>
        <begin position="176"/>
        <end position="280"/>
    </location>
</feature>
<dbReference type="InterPro" id="IPR003703">
    <property type="entry name" value="Acyl_CoA_thio"/>
</dbReference>
<dbReference type="EC" id="3.1.2.20" evidence="5"/>
<gene>
    <name evidence="12" type="ORF">BSZ37_01905</name>
</gene>
<evidence type="ECO:0000256" key="7">
    <source>
        <dbReference type="ARBA" id="ARBA00071120"/>
    </source>
</evidence>
<dbReference type="InterPro" id="IPR025652">
    <property type="entry name" value="TesB_C"/>
</dbReference>
<evidence type="ECO:0000256" key="6">
    <source>
        <dbReference type="ARBA" id="ARBA00050943"/>
    </source>
</evidence>
<dbReference type="Pfam" id="PF02551">
    <property type="entry name" value="Acyl_CoA_thio"/>
    <property type="match status" value="1"/>
</dbReference>
<evidence type="ECO:0000256" key="4">
    <source>
        <dbReference type="ARBA" id="ARBA00023098"/>
    </source>
</evidence>
<evidence type="ECO:0000256" key="2">
    <source>
        <dbReference type="ARBA" id="ARBA00011881"/>
    </source>
</evidence>
<dbReference type="PANTHER" id="PTHR11066:SF34">
    <property type="entry name" value="ACYL-COENZYME A THIOESTERASE 8"/>
    <property type="match status" value="1"/>
</dbReference>
<evidence type="ECO:0000259" key="10">
    <source>
        <dbReference type="Pfam" id="PF02551"/>
    </source>
</evidence>
<evidence type="ECO:0000256" key="9">
    <source>
        <dbReference type="SAM" id="MobiDB-lite"/>
    </source>
</evidence>
<accession>A0A271IWU0</accession>
<evidence type="ECO:0000313" key="13">
    <source>
        <dbReference type="Proteomes" id="UP000216339"/>
    </source>
</evidence>
<organism evidence="12 13">
    <name type="scientific">Rubrivirga marina</name>
    <dbReference type="NCBI Taxonomy" id="1196024"/>
    <lineage>
        <taxon>Bacteria</taxon>
        <taxon>Pseudomonadati</taxon>
        <taxon>Rhodothermota</taxon>
        <taxon>Rhodothermia</taxon>
        <taxon>Rhodothermales</taxon>
        <taxon>Rubricoccaceae</taxon>
        <taxon>Rubrivirga</taxon>
    </lineage>
</organism>
<dbReference type="GO" id="GO:0006637">
    <property type="term" value="P:acyl-CoA metabolic process"/>
    <property type="evidence" value="ECO:0007669"/>
    <property type="project" value="InterPro"/>
</dbReference>
<evidence type="ECO:0000256" key="1">
    <source>
        <dbReference type="ARBA" id="ARBA00006538"/>
    </source>
</evidence>
<dbReference type="InterPro" id="IPR029069">
    <property type="entry name" value="HotDog_dom_sf"/>
</dbReference>
<dbReference type="FunFam" id="2.40.160.210:FF:000001">
    <property type="entry name" value="Acyl-CoA thioesterase II"/>
    <property type="match status" value="1"/>
</dbReference>
<dbReference type="InterPro" id="IPR049449">
    <property type="entry name" value="TesB_ACOT8-like_N"/>
</dbReference>
<evidence type="ECO:0000256" key="3">
    <source>
        <dbReference type="ARBA" id="ARBA00022801"/>
    </source>
</evidence>
<dbReference type="Gene3D" id="2.40.160.210">
    <property type="entry name" value="Acyl-CoA thioesterase, double hotdog domain"/>
    <property type="match status" value="1"/>
</dbReference>
<feature type="domain" description="Acyl-CoA thioesterase-like N-terminal HotDog" evidence="11">
    <location>
        <begin position="32"/>
        <end position="108"/>
    </location>
</feature>
<dbReference type="GO" id="GO:0009062">
    <property type="term" value="P:fatty acid catabolic process"/>
    <property type="evidence" value="ECO:0007669"/>
    <property type="project" value="TreeGrafter"/>
</dbReference>
<dbReference type="GO" id="GO:0005829">
    <property type="term" value="C:cytosol"/>
    <property type="evidence" value="ECO:0007669"/>
    <property type="project" value="TreeGrafter"/>
</dbReference>
<keyword evidence="4" id="KW-0443">Lipid metabolism</keyword>
<dbReference type="GO" id="GO:0047617">
    <property type="term" value="F:fatty acyl-CoA hydrolase activity"/>
    <property type="evidence" value="ECO:0007669"/>
    <property type="project" value="UniProtKB-EC"/>
</dbReference>
<reference evidence="12 13" key="1">
    <citation type="submission" date="2016-11" db="EMBL/GenBank/DDBJ databases">
        <title>Study of marine rhodopsin-containing bacteria.</title>
        <authorList>
            <person name="Yoshizawa S."/>
            <person name="Kumagai Y."/>
            <person name="Kogure K."/>
        </authorList>
    </citation>
    <scope>NUCLEOTIDE SEQUENCE [LARGE SCALE GENOMIC DNA]</scope>
    <source>
        <strain evidence="12 13">SAORIC-28</strain>
    </source>
</reference>
<comment type="caution">
    <text evidence="12">The sequence shown here is derived from an EMBL/GenBank/DDBJ whole genome shotgun (WGS) entry which is preliminary data.</text>
</comment>
<feature type="region of interest" description="Disordered" evidence="9">
    <location>
        <begin position="110"/>
        <end position="130"/>
    </location>
</feature>
<dbReference type="RefSeq" id="WP_095508918.1">
    <property type="nucleotide sequence ID" value="NZ_MQWD01000001.1"/>
</dbReference>
<dbReference type="Proteomes" id="UP000216339">
    <property type="component" value="Unassembled WGS sequence"/>
</dbReference>
<evidence type="ECO:0000256" key="8">
    <source>
        <dbReference type="ARBA" id="ARBA00079653"/>
    </source>
</evidence>
<dbReference type="PANTHER" id="PTHR11066">
    <property type="entry name" value="ACYL-COA THIOESTERASE"/>
    <property type="match status" value="1"/>
</dbReference>
<name>A0A271IWU0_9BACT</name>
<evidence type="ECO:0000313" key="12">
    <source>
        <dbReference type="EMBL" id="PAP75284.1"/>
    </source>
</evidence>
<dbReference type="CDD" id="cd03444">
    <property type="entry name" value="Thioesterase_II_repeat1"/>
    <property type="match status" value="1"/>
</dbReference>